<accession>A0A1Y6BUZ5</accession>
<reference evidence="2" key="1">
    <citation type="submission" date="2017-04" db="EMBL/GenBank/DDBJ databases">
        <authorList>
            <person name="Varghese N."/>
            <person name="Submissions S."/>
        </authorList>
    </citation>
    <scope>NUCLEOTIDE SEQUENCE [LARGE SCALE GENOMIC DNA]</scope>
    <source>
        <strain evidence="2">RKEM611</strain>
    </source>
</reference>
<sequence>MPWKVIGIDADRQFWMKDALEESWQAIRDRYLNQGVPLDEVEGLKLTINQKHHARLFVQGKARDQANTDFFLQPILCRIDDQAYTFLQSGPIRTGLVNYSAQSTFPIQGLLDRDQDVTKNQINNAINKWPELQRSPRKSPLKLKLALKRSSNDSNLGADHCLNVAFSQKLFAQHPIQQFVGTENTSFIKKIMMPQQRLSRANRTIHLDWRKLDDRWQAYGEISESVFGNWIGEAVTWNIKRPLQELVTAEKLIAQLALEAQALDPESSPRVASIYGAWAYLDKGRAWGLKVNDRVYIESGDKRVKGHVVGFFGPRKGLRSTLGYPIHEGAIVFVRTGQKAIRIGDALTFDPTRYPAPWPPVPTPIDRP</sequence>
<dbReference type="STRING" id="1513793.SAMN06296036_109137"/>
<name>A0A1Y6BUZ5_9BACT</name>
<dbReference type="EMBL" id="FWZT01000009">
    <property type="protein sequence ID" value="SMF29923.1"/>
    <property type="molecule type" value="Genomic_DNA"/>
</dbReference>
<protein>
    <submittedName>
        <fullName evidence="1">Uncharacterized protein</fullName>
    </submittedName>
</protein>
<evidence type="ECO:0000313" key="1">
    <source>
        <dbReference type="EMBL" id="SMF29923.1"/>
    </source>
</evidence>
<organism evidence="1 2">
    <name type="scientific">Pseudobacteriovorax antillogorgiicola</name>
    <dbReference type="NCBI Taxonomy" id="1513793"/>
    <lineage>
        <taxon>Bacteria</taxon>
        <taxon>Pseudomonadati</taxon>
        <taxon>Bdellovibrionota</taxon>
        <taxon>Oligoflexia</taxon>
        <taxon>Oligoflexales</taxon>
        <taxon>Pseudobacteriovoracaceae</taxon>
        <taxon>Pseudobacteriovorax</taxon>
    </lineage>
</organism>
<dbReference type="AlphaFoldDB" id="A0A1Y6BUZ5"/>
<keyword evidence="2" id="KW-1185">Reference proteome</keyword>
<gene>
    <name evidence="1" type="ORF">SAMN06296036_109137</name>
</gene>
<evidence type="ECO:0000313" key="2">
    <source>
        <dbReference type="Proteomes" id="UP000192907"/>
    </source>
</evidence>
<proteinExistence type="predicted"/>
<dbReference type="Proteomes" id="UP000192907">
    <property type="component" value="Unassembled WGS sequence"/>
</dbReference>